<dbReference type="Proteomes" id="UP000749559">
    <property type="component" value="Unassembled WGS sequence"/>
</dbReference>
<keyword evidence="2" id="KW-1185">Reference proteome</keyword>
<evidence type="ECO:0000313" key="2">
    <source>
        <dbReference type="Proteomes" id="UP000749559"/>
    </source>
</evidence>
<accession>A0A8J1U4H6</accession>
<dbReference type="EMBL" id="CAIIXF020000006">
    <property type="protein sequence ID" value="CAH1786145.1"/>
    <property type="molecule type" value="Genomic_DNA"/>
</dbReference>
<reference evidence="1" key="1">
    <citation type="submission" date="2022-03" db="EMBL/GenBank/DDBJ databases">
        <authorList>
            <person name="Martin C."/>
        </authorList>
    </citation>
    <scope>NUCLEOTIDE SEQUENCE</scope>
</reference>
<gene>
    <name evidence="1" type="ORF">OFUS_LOCUS12099</name>
</gene>
<comment type="caution">
    <text evidence="1">The sequence shown here is derived from an EMBL/GenBank/DDBJ whole genome shotgun (WGS) entry which is preliminary data.</text>
</comment>
<protein>
    <submittedName>
        <fullName evidence="1">Uncharacterized protein</fullName>
    </submittedName>
</protein>
<evidence type="ECO:0000313" key="1">
    <source>
        <dbReference type="EMBL" id="CAH1786145.1"/>
    </source>
</evidence>
<sequence>MSRTPQVEPTAEATAPALQVGPPERTHSCTPVVAPKRTSTTEQTPPQPPKIPRRDSKAEESNDEDGIAIEEGGSLDKQLDEFISTLPPKEESVKEVLDNMRLPQAVSPLKKKLKKKVPVAGTSAEDNTEEDEGLTFQQEDVTVSMPSPWVLEGRRTKYMFFNPETEKRTCIIVNTID</sequence>
<name>A0A8J1U4H6_OWEFU</name>
<dbReference type="AlphaFoldDB" id="A0A8J1U4H6"/>
<organism evidence="1 2">
    <name type="scientific">Owenia fusiformis</name>
    <name type="common">Polychaete worm</name>
    <dbReference type="NCBI Taxonomy" id="6347"/>
    <lineage>
        <taxon>Eukaryota</taxon>
        <taxon>Metazoa</taxon>
        <taxon>Spiralia</taxon>
        <taxon>Lophotrochozoa</taxon>
        <taxon>Annelida</taxon>
        <taxon>Polychaeta</taxon>
        <taxon>Sedentaria</taxon>
        <taxon>Canalipalpata</taxon>
        <taxon>Sabellida</taxon>
        <taxon>Oweniida</taxon>
        <taxon>Oweniidae</taxon>
        <taxon>Owenia</taxon>
    </lineage>
</organism>
<proteinExistence type="predicted"/>